<feature type="transmembrane region" description="Helical" evidence="1">
    <location>
        <begin position="67"/>
        <end position="85"/>
    </location>
</feature>
<organism evidence="2 3">
    <name type="scientific">Sphingobacterium hungaricum</name>
    <dbReference type="NCBI Taxonomy" id="2082723"/>
    <lineage>
        <taxon>Bacteria</taxon>
        <taxon>Pseudomonadati</taxon>
        <taxon>Bacteroidota</taxon>
        <taxon>Sphingobacteriia</taxon>
        <taxon>Sphingobacteriales</taxon>
        <taxon>Sphingobacteriaceae</taxon>
        <taxon>Sphingobacterium</taxon>
    </lineage>
</organism>
<sequence>MFYILYNRFIKPNLKGNDGKIIQNNGYLLIDTTHTIISKATNLTLTTVGIGFILLIIVLVLAIKIKILLFLLPISFYLIGQLFLLSNHVKTTKKQQIWFNPQNSAVFIEQIDAENINFNLLNDVRRVREVKSVQNTRGLFFGYYELILSHDTIQIPYLVAENPQNKLFLETLHANFKIAVESKLFPII</sequence>
<keyword evidence="1" id="KW-0472">Membrane</keyword>
<reference evidence="2" key="1">
    <citation type="submission" date="2018-02" db="EMBL/GenBank/DDBJ databases">
        <authorList>
            <person name="Vasarhelyi B.M."/>
            <person name="Deshmukh S."/>
            <person name="Balint B."/>
            <person name="Kukolya J."/>
        </authorList>
    </citation>
    <scope>NUCLEOTIDE SEQUENCE</scope>
    <source>
        <strain evidence="2">KB22</strain>
    </source>
</reference>
<feature type="transmembrane region" description="Helical" evidence="1">
    <location>
        <begin position="43"/>
        <end position="61"/>
    </location>
</feature>
<comment type="caution">
    <text evidence="2">The sequence shown here is derived from an EMBL/GenBank/DDBJ whole genome shotgun (WGS) entry which is preliminary data.</text>
</comment>
<keyword evidence="3" id="KW-1185">Reference proteome</keyword>
<evidence type="ECO:0000313" key="3">
    <source>
        <dbReference type="Proteomes" id="UP000616201"/>
    </source>
</evidence>
<gene>
    <name evidence="2" type="ORF">C4F49_14710</name>
</gene>
<keyword evidence="1" id="KW-1133">Transmembrane helix</keyword>
<name>A0A928V1S5_9SPHI</name>
<proteinExistence type="predicted"/>
<dbReference type="AlphaFoldDB" id="A0A928V1S5"/>
<protein>
    <submittedName>
        <fullName evidence="2">Uncharacterized protein</fullName>
    </submittedName>
</protein>
<evidence type="ECO:0000313" key="2">
    <source>
        <dbReference type="EMBL" id="MBE8714932.1"/>
    </source>
</evidence>
<dbReference type="Proteomes" id="UP000616201">
    <property type="component" value="Unassembled WGS sequence"/>
</dbReference>
<keyword evidence="1" id="KW-0812">Transmembrane</keyword>
<accession>A0A928V1S5</accession>
<dbReference type="EMBL" id="PRDK01000009">
    <property type="protein sequence ID" value="MBE8714932.1"/>
    <property type="molecule type" value="Genomic_DNA"/>
</dbReference>
<evidence type="ECO:0000256" key="1">
    <source>
        <dbReference type="SAM" id="Phobius"/>
    </source>
</evidence>